<organism evidence="4 5">
    <name type="scientific">Psychrobacillus vulpis</name>
    <dbReference type="NCBI Taxonomy" id="2325572"/>
    <lineage>
        <taxon>Bacteria</taxon>
        <taxon>Bacillati</taxon>
        <taxon>Bacillota</taxon>
        <taxon>Bacilli</taxon>
        <taxon>Bacillales</taxon>
        <taxon>Bacillaceae</taxon>
        <taxon>Psychrobacillus</taxon>
    </lineage>
</organism>
<evidence type="ECO:0000256" key="2">
    <source>
        <dbReference type="PROSITE-ProRule" id="PRU00703"/>
    </source>
</evidence>
<evidence type="ECO:0000313" key="4">
    <source>
        <dbReference type="EMBL" id="TQR21085.1"/>
    </source>
</evidence>
<gene>
    <name evidence="4" type="ORF">FG384_05680</name>
</gene>
<dbReference type="OrthoDB" id="1706107at2"/>
<keyword evidence="2" id="KW-0129">CBS domain</keyword>
<name>A0A544TUI9_9BACI</name>
<dbReference type="AlphaFoldDB" id="A0A544TUI9"/>
<dbReference type="CDD" id="cd02205">
    <property type="entry name" value="CBS_pair_SF"/>
    <property type="match status" value="1"/>
</dbReference>
<evidence type="ECO:0000256" key="1">
    <source>
        <dbReference type="ARBA" id="ARBA00022737"/>
    </source>
</evidence>
<reference evidence="4 5" key="1">
    <citation type="submission" date="2019-06" db="EMBL/GenBank/DDBJ databases">
        <title>Psychrobacillus vulpis sp. nov., a new species isolated from feces of a red fox that inhabits in The Tablas de Daimiel Natural Park, Albacete, Spain.</title>
        <authorList>
            <person name="Rodriguez M."/>
            <person name="Reina J.C."/>
            <person name="Bejar V."/>
            <person name="Llamas I."/>
        </authorList>
    </citation>
    <scope>NUCLEOTIDE SEQUENCE [LARGE SCALE GENOMIC DNA]</scope>
    <source>
        <strain evidence="4 5">Z8</strain>
    </source>
</reference>
<protein>
    <submittedName>
        <fullName evidence="4">CBS domain-containing protein</fullName>
    </submittedName>
</protein>
<sequence>MFVKSVMIPKEKCLTVNVNTPVLEALHKLEEREIDALPILENGTYKGMFNKYLLYKAYYFSGLDKETFLKQTSVLDIVTREDTFVNLEDVFEKALVKLYDFPIIAVLDEGKFLGIVTRYDTITQFKSAFGMNSQGTRLTLTAIESEGRILKVSDILHKYHTPVISLVTFDETDKLVRRIVLKIENDHKTDRIIADLEKSGFRVLHIEKD</sequence>
<dbReference type="PROSITE" id="PS51371">
    <property type="entry name" value="CBS"/>
    <property type="match status" value="1"/>
</dbReference>
<dbReference type="Proteomes" id="UP000316626">
    <property type="component" value="Unassembled WGS sequence"/>
</dbReference>
<dbReference type="EMBL" id="VDGI01000003">
    <property type="protein sequence ID" value="TQR21085.1"/>
    <property type="molecule type" value="Genomic_DNA"/>
</dbReference>
<dbReference type="PANTHER" id="PTHR48108:SF26">
    <property type="entry name" value="CBS DOMAIN-CONTAINING PROTEIN DDB_G0289609"/>
    <property type="match status" value="1"/>
</dbReference>
<comment type="caution">
    <text evidence="4">The sequence shown here is derived from an EMBL/GenBank/DDBJ whole genome shotgun (WGS) entry which is preliminary data.</text>
</comment>
<keyword evidence="5" id="KW-1185">Reference proteome</keyword>
<dbReference type="PANTHER" id="PTHR48108">
    <property type="entry name" value="CBS DOMAIN-CONTAINING PROTEIN CBSX2, CHLOROPLASTIC"/>
    <property type="match status" value="1"/>
</dbReference>
<accession>A0A544TUI9</accession>
<dbReference type="InterPro" id="IPR046342">
    <property type="entry name" value="CBS_dom_sf"/>
</dbReference>
<feature type="domain" description="CBS" evidence="3">
    <location>
        <begin position="7"/>
        <end position="65"/>
    </location>
</feature>
<evidence type="ECO:0000259" key="3">
    <source>
        <dbReference type="PROSITE" id="PS51371"/>
    </source>
</evidence>
<keyword evidence="1" id="KW-0677">Repeat</keyword>
<dbReference type="SUPFAM" id="SSF54631">
    <property type="entry name" value="CBS-domain pair"/>
    <property type="match status" value="1"/>
</dbReference>
<evidence type="ECO:0000313" key="5">
    <source>
        <dbReference type="Proteomes" id="UP000316626"/>
    </source>
</evidence>
<dbReference type="RefSeq" id="WP_142641615.1">
    <property type="nucleotide sequence ID" value="NZ_VDGI01000003.1"/>
</dbReference>
<dbReference type="Gene3D" id="3.10.580.10">
    <property type="entry name" value="CBS-domain"/>
    <property type="match status" value="1"/>
</dbReference>
<dbReference type="Pfam" id="PF00571">
    <property type="entry name" value="CBS"/>
    <property type="match status" value="2"/>
</dbReference>
<dbReference type="InterPro" id="IPR051462">
    <property type="entry name" value="CBS_domain-containing"/>
</dbReference>
<dbReference type="InterPro" id="IPR000644">
    <property type="entry name" value="CBS_dom"/>
</dbReference>
<proteinExistence type="predicted"/>